<feature type="transmembrane region" description="Helical" evidence="1">
    <location>
        <begin position="36"/>
        <end position="53"/>
    </location>
</feature>
<keyword evidence="3" id="KW-1185">Reference proteome</keyword>
<sequence>MRALFRLSRAVAVGGMTVFLAACAHVAAGGTLPHPLLIAGILALVLVPVIALSRRKISAPAMLGVLATGQIALHEAFGALSVSASSLPVLSPAAGHVHVLGIAQAGAASTAASHVHADGILMLSAHALATLLTGIVLARGEAALWALLAWLRPLVRVLADVVPHPLPVLPALVVEVLPRSPAGIRTPARRGPPQAFTAV</sequence>
<evidence type="ECO:0000256" key="1">
    <source>
        <dbReference type="SAM" id="Phobius"/>
    </source>
</evidence>
<organism evidence="2 3">
    <name type="scientific">Sinomonas terricola</name>
    <dbReference type="NCBI Taxonomy" id="3110330"/>
    <lineage>
        <taxon>Bacteria</taxon>
        <taxon>Bacillati</taxon>
        <taxon>Actinomycetota</taxon>
        <taxon>Actinomycetes</taxon>
        <taxon>Micrococcales</taxon>
        <taxon>Micrococcaceae</taxon>
        <taxon>Sinomonas</taxon>
    </lineage>
</organism>
<dbReference type="RefSeq" id="WP_323279386.1">
    <property type="nucleotide sequence ID" value="NZ_JAYGGQ010000009.1"/>
</dbReference>
<evidence type="ECO:0000313" key="3">
    <source>
        <dbReference type="Proteomes" id="UP001304769"/>
    </source>
</evidence>
<evidence type="ECO:0008006" key="4">
    <source>
        <dbReference type="Google" id="ProtNLM"/>
    </source>
</evidence>
<reference evidence="2 3" key="1">
    <citation type="submission" date="2023-12" db="EMBL/GenBank/DDBJ databases">
        <title>Sinomonas terricola sp. nov, isolated from litchi orchard soil in Guangdong, PR China.</title>
        <authorList>
            <person name="Jiaxin W."/>
            <person name="Yang Z."/>
            <person name="Honghui Z."/>
        </authorList>
    </citation>
    <scope>NUCLEOTIDE SEQUENCE [LARGE SCALE GENOMIC DNA]</scope>
    <source>
        <strain evidence="2 3">JGH33</strain>
    </source>
</reference>
<gene>
    <name evidence="2" type="ORF">SPF06_12400</name>
</gene>
<proteinExistence type="predicted"/>
<name>A0ABU5T8V0_9MICC</name>
<keyword evidence="1" id="KW-0472">Membrane</keyword>
<keyword evidence="1" id="KW-1133">Transmembrane helix</keyword>
<comment type="caution">
    <text evidence="2">The sequence shown here is derived from an EMBL/GenBank/DDBJ whole genome shotgun (WGS) entry which is preliminary data.</text>
</comment>
<keyword evidence="1" id="KW-0812">Transmembrane</keyword>
<dbReference type="PROSITE" id="PS51257">
    <property type="entry name" value="PROKAR_LIPOPROTEIN"/>
    <property type="match status" value="1"/>
</dbReference>
<dbReference type="EMBL" id="JAYGGQ010000009">
    <property type="protein sequence ID" value="MEA5455526.1"/>
    <property type="molecule type" value="Genomic_DNA"/>
</dbReference>
<evidence type="ECO:0000313" key="2">
    <source>
        <dbReference type="EMBL" id="MEA5455526.1"/>
    </source>
</evidence>
<protein>
    <recommendedName>
        <fullName evidence="4">MFS transporter</fullName>
    </recommendedName>
</protein>
<accession>A0ABU5T8V0</accession>
<dbReference type="Proteomes" id="UP001304769">
    <property type="component" value="Unassembled WGS sequence"/>
</dbReference>